<proteinExistence type="predicted"/>
<dbReference type="EMBL" id="CP129013">
    <property type="protein sequence ID" value="WLR42306.1"/>
    <property type="molecule type" value="Genomic_DNA"/>
</dbReference>
<name>A0ABY9JSD3_9BACI</name>
<sequence>MKKIIILMITSIFLIGCNSSGGSNLVTYDNDKLAKEIEEKGFKPKLPTKFPIAIINHEISSPPTNDHFIVDFTGEKGEYFELIIWDKLVTWNDNSNQEEININGKEGSYMSDEVLMSTLHWRDGDYDYILQYYHTFSDTKIAKADLIGIAESFQ</sequence>
<dbReference type="RefSeq" id="WP_226543198.1">
    <property type="nucleotide sequence ID" value="NZ_CP129013.1"/>
</dbReference>
<evidence type="ECO:0000313" key="1">
    <source>
        <dbReference type="EMBL" id="WLR42306.1"/>
    </source>
</evidence>
<evidence type="ECO:0000313" key="2">
    <source>
        <dbReference type="Proteomes" id="UP001197974"/>
    </source>
</evidence>
<keyword evidence="2" id="KW-1185">Reference proteome</keyword>
<organism evidence="1 2">
    <name type="scientific">Bacillus carboniphilus</name>
    <dbReference type="NCBI Taxonomy" id="86663"/>
    <lineage>
        <taxon>Bacteria</taxon>
        <taxon>Bacillati</taxon>
        <taxon>Bacillota</taxon>
        <taxon>Bacilli</taxon>
        <taxon>Bacillales</taxon>
        <taxon>Bacillaceae</taxon>
        <taxon>Bacillus</taxon>
    </lineage>
</organism>
<accession>A0ABY9JSD3</accession>
<protein>
    <submittedName>
        <fullName evidence="1">DUF4367 domain-containing protein</fullName>
    </submittedName>
</protein>
<dbReference type="PROSITE" id="PS51257">
    <property type="entry name" value="PROKAR_LIPOPROTEIN"/>
    <property type="match status" value="1"/>
</dbReference>
<reference evidence="1 2" key="1">
    <citation type="submission" date="2023-06" db="EMBL/GenBank/DDBJ databases">
        <title>Five Gram-positive bacteria isolated from mangrove sediments in Shenzhen, Guangdong, China.</title>
        <authorList>
            <person name="Yu S."/>
            <person name="Zheng W."/>
            <person name="Huang Y."/>
        </authorList>
    </citation>
    <scope>NUCLEOTIDE SEQUENCE [LARGE SCALE GENOMIC DNA]</scope>
    <source>
        <strain evidence="1 2">SaN35-3</strain>
    </source>
</reference>
<gene>
    <name evidence="1" type="ORF">LC087_16540</name>
</gene>
<dbReference type="Proteomes" id="UP001197974">
    <property type="component" value="Chromosome"/>
</dbReference>